<organism evidence="1 2">
    <name type="scientific">Acinetobacter rudis CIP 110305</name>
    <dbReference type="NCBI Taxonomy" id="421052"/>
    <lineage>
        <taxon>Bacteria</taxon>
        <taxon>Pseudomonadati</taxon>
        <taxon>Pseudomonadota</taxon>
        <taxon>Gammaproteobacteria</taxon>
        <taxon>Moraxellales</taxon>
        <taxon>Moraxellaceae</taxon>
        <taxon>Acinetobacter</taxon>
    </lineage>
</organism>
<proteinExistence type="predicted"/>
<comment type="caution">
    <text evidence="1">The sequence shown here is derived from an EMBL/GenBank/DDBJ whole genome shotgun (WGS) entry which is preliminary data.</text>
</comment>
<gene>
    <name evidence="1" type="ORF">F945_01557</name>
</gene>
<evidence type="ECO:0000313" key="1">
    <source>
        <dbReference type="EMBL" id="EPF74518.1"/>
    </source>
</evidence>
<dbReference type="Proteomes" id="UP000014568">
    <property type="component" value="Unassembled WGS sequence"/>
</dbReference>
<dbReference type="eggNOG" id="ENOG5031S0I">
    <property type="taxonomic scope" value="Bacteria"/>
</dbReference>
<dbReference type="AlphaFoldDB" id="S3N7Z6"/>
<keyword evidence="2" id="KW-1185">Reference proteome</keyword>
<accession>S3N7Z6</accession>
<protein>
    <submittedName>
        <fullName evidence="1">Uncharacterized protein</fullName>
    </submittedName>
</protein>
<name>S3N7Z6_9GAMM</name>
<evidence type="ECO:0000313" key="2">
    <source>
        <dbReference type="Proteomes" id="UP000014568"/>
    </source>
</evidence>
<dbReference type="PATRIC" id="fig|421052.3.peg.1515"/>
<dbReference type="HOGENOM" id="CLU_136022_0_0_6"/>
<dbReference type="EMBL" id="ATGI01000018">
    <property type="protein sequence ID" value="EPF74518.1"/>
    <property type="molecule type" value="Genomic_DNA"/>
</dbReference>
<dbReference type="OrthoDB" id="6703812at2"/>
<dbReference type="RefSeq" id="WP_016655965.1">
    <property type="nucleotide sequence ID" value="NZ_KE340352.1"/>
</dbReference>
<reference evidence="1 2" key="1">
    <citation type="submission" date="2013-06" db="EMBL/GenBank/DDBJ databases">
        <title>The Genome Sequence of Acinetobacter rudis CIP 110305.</title>
        <authorList>
            <consortium name="The Broad Institute Genome Sequencing Platform"/>
            <consortium name="The Broad Institute Genome Sequencing Center for Infectious Disease"/>
            <person name="Cerqueira G."/>
            <person name="Feldgarden M."/>
            <person name="Courvalin P."/>
            <person name="Perichon B."/>
            <person name="Grillot-Courvalin C."/>
            <person name="Clermont D."/>
            <person name="Rocha E."/>
            <person name="Yoon E.-J."/>
            <person name="Nemec A."/>
            <person name="Young S.K."/>
            <person name="Zeng Q."/>
            <person name="Gargeya S."/>
            <person name="Fitzgerald M."/>
            <person name="Abouelleil A."/>
            <person name="Alvarado L."/>
            <person name="Berlin A.M."/>
            <person name="Chapman S.B."/>
            <person name="Dewar J."/>
            <person name="Goldberg J."/>
            <person name="Griggs A."/>
            <person name="Gujja S."/>
            <person name="Hansen M."/>
            <person name="Howarth C."/>
            <person name="Imamovic A."/>
            <person name="Larimer J."/>
            <person name="McCowan C."/>
            <person name="Murphy C."/>
            <person name="Pearson M."/>
            <person name="Priest M."/>
            <person name="Roberts A."/>
            <person name="Saif S."/>
            <person name="Shea T."/>
            <person name="Sykes S."/>
            <person name="Wortman J."/>
            <person name="Nusbaum C."/>
            <person name="Birren B."/>
        </authorList>
    </citation>
    <scope>NUCLEOTIDE SEQUENCE [LARGE SCALE GENOMIC DNA]</scope>
    <source>
        <strain evidence="1 2">CIP 110305</strain>
    </source>
</reference>
<sequence length="165" mass="19785">MQFYTIYPCEDVNRDFSFDLKGNQRRIIDFFKFDENNGFLNFPTINLTYDEELSDFLEDTLSYDFYYSSSGVLLFSKRFYEQLNQQLALECEFYKCLINGAESDIYALRIKNKMSILDQEERPKSDIHLSYIVKDDEKPYIYMVTDAFIQLVDEYNLKMNFLAFC</sequence>